<gene>
    <name evidence="1" type="ORF">Tci_925422</name>
</gene>
<feature type="non-terminal residue" evidence="1">
    <location>
        <position position="1"/>
    </location>
</feature>
<comment type="caution">
    <text evidence="1">The sequence shown here is derived from an EMBL/GenBank/DDBJ whole genome shotgun (WGS) entry which is preliminary data.</text>
</comment>
<organism evidence="1">
    <name type="scientific">Tanacetum cinerariifolium</name>
    <name type="common">Dalmatian daisy</name>
    <name type="synonym">Chrysanthemum cinerariifolium</name>
    <dbReference type="NCBI Taxonomy" id="118510"/>
    <lineage>
        <taxon>Eukaryota</taxon>
        <taxon>Viridiplantae</taxon>
        <taxon>Streptophyta</taxon>
        <taxon>Embryophyta</taxon>
        <taxon>Tracheophyta</taxon>
        <taxon>Spermatophyta</taxon>
        <taxon>Magnoliopsida</taxon>
        <taxon>eudicotyledons</taxon>
        <taxon>Gunneridae</taxon>
        <taxon>Pentapetalae</taxon>
        <taxon>asterids</taxon>
        <taxon>campanulids</taxon>
        <taxon>Asterales</taxon>
        <taxon>Asteraceae</taxon>
        <taxon>Asteroideae</taxon>
        <taxon>Anthemideae</taxon>
        <taxon>Anthemidinae</taxon>
        <taxon>Tanacetum</taxon>
    </lineage>
</organism>
<proteinExistence type="predicted"/>
<accession>A0A699X327</accession>
<name>A0A699X327_TANCI</name>
<evidence type="ECO:0000313" key="1">
    <source>
        <dbReference type="EMBL" id="GFD53453.1"/>
    </source>
</evidence>
<dbReference type="AlphaFoldDB" id="A0A699X327"/>
<reference evidence="1" key="1">
    <citation type="journal article" date="2019" name="Sci. Rep.">
        <title>Draft genome of Tanacetum cinerariifolium, the natural source of mosquito coil.</title>
        <authorList>
            <person name="Yamashiro T."/>
            <person name="Shiraishi A."/>
            <person name="Satake H."/>
            <person name="Nakayama K."/>
        </authorList>
    </citation>
    <scope>NUCLEOTIDE SEQUENCE</scope>
</reference>
<sequence length="64" mass="7334">QRRLFFWRGGEQQFDVVVGAEADEAGQLRSVQGHTAHPWRKVRDAQHVQFAALDFVADAMNRLL</sequence>
<dbReference type="EMBL" id="BKCJ011794494">
    <property type="protein sequence ID" value="GFD53453.1"/>
    <property type="molecule type" value="Genomic_DNA"/>
</dbReference>
<protein>
    <submittedName>
        <fullName evidence="1">Uncharacterized protein</fullName>
    </submittedName>
</protein>